<evidence type="ECO:0000259" key="4">
    <source>
        <dbReference type="Pfam" id="PF02018"/>
    </source>
</evidence>
<dbReference type="InterPro" id="IPR003305">
    <property type="entry name" value="CenC_carb-bd"/>
</dbReference>
<dbReference type="SUPFAM" id="SSF49785">
    <property type="entry name" value="Galactose-binding domain-like"/>
    <property type="match status" value="1"/>
</dbReference>
<dbReference type="RefSeq" id="WP_148402758.1">
    <property type="nucleotide sequence ID" value="NZ_VSKK01000001.1"/>
</dbReference>
<feature type="domain" description="CBM-cenC" evidence="4">
    <location>
        <begin position="21"/>
        <end position="159"/>
    </location>
</feature>
<dbReference type="Proteomes" id="UP000323720">
    <property type="component" value="Unassembled WGS sequence"/>
</dbReference>
<dbReference type="Gene3D" id="2.60.120.260">
    <property type="entry name" value="Galactose-binding domain-like"/>
    <property type="match status" value="1"/>
</dbReference>
<dbReference type="InterPro" id="IPR043744">
    <property type="entry name" value="DUF5689"/>
</dbReference>
<evidence type="ECO:0000256" key="2">
    <source>
        <dbReference type="ARBA" id="ARBA00022801"/>
    </source>
</evidence>
<feature type="chain" id="PRO_5022999160" evidence="3">
    <location>
        <begin position="20"/>
        <end position="551"/>
    </location>
</feature>
<gene>
    <name evidence="7" type="ORF">ES674_04385</name>
</gene>
<keyword evidence="8" id="KW-1185">Reference proteome</keyword>
<dbReference type="OrthoDB" id="1056765at2"/>
<keyword evidence="1 3" id="KW-0732">Signal</keyword>
<sequence length="551" mass="57997">MKKIYFLFTLLLTVGFSFGQEQLMNQSFETWTSPTSPDSWTVAAGITQESTQTHSGAFSAKHTGGASGSVKLSQRVTGIIPGTSYTVSVWYKVESGDDTDARIWSKWALDGANDNATDADVLQGVGGNGYFDTNGNAWTQYTTTVTAPATANEFLFEVRTYAGAVVYWDDFSLMKESGAIPTLAITSPANGASVPSVNVDVEFVVQNFDVAAGGTGDGYITYEIDNGTTIDKFDTSAISLTGLAAGSHTVDMRLVDNAGNILASPVSASSTFTVLLPTQVADLTALRAGTIGQFYELMNAPTVTYTRANRNQKYIQDSSNSAILIDDSAGAISTVFAIGDGMSGLVGELGEFGGVLQFIPSADASVVAGATITPQLVTITALLADWEPYESELVQINNTIFADGGGTFTASTNYDISDASGGPMTFRPYNEADYVGETIPSGPYALVGIIAEFGGAPQISARSLSDVTLSTDAFKATNFNVYPNPSTNGFVTITSPTSEAISVSVYDVLGKQVLNNTITNNTLNVSSLNSGLYILKISQNGNSITKKLVIK</sequence>
<dbReference type="NCBIfam" id="TIGR04183">
    <property type="entry name" value="Por_Secre_tail"/>
    <property type="match status" value="1"/>
</dbReference>
<dbReference type="EMBL" id="VSKK01000001">
    <property type="protein sequence ID" value="TYB79022.1"/>
    <property type="molecule type" value="Genomic_DNA"/>
</dbReference>
<keyword evidence="2" id="KW-0378">Hydrolase</keyword>
<dbReference type="GO" id="GO:0016798">
    <property type="term" value="F:hydrolase activity, acting on glycosyl bonds"/>
    <property type="evidence" value="ECO:0007669"/>
    <property type="project" value="InterPro"/>
</dbReference>
<dbReference type="InterPro" id="IPR026444">
    <property type="entry name" value="Secre_tail"/>
</dbReference>
<feature type="domain" description="DUF5689" evidence="5">
    <location>
        <begin position="369"/>
        <end position="467"/>
    </location>
</feature>
<protein>
    <submittedName>
        <fullName evidence="7">T9SS type A sorting domain-containing protein</fullName>
    </submittedName>
</protein>
<evidence type="ECO:0000259" key="5">
    <source>
        <dbReference type="Pfam" id="PF18942"/>
    </source>
</evidence>
<accession>A0A5D0RBY2</accession>
<feature type="domain" description="Secretion system C-terminal sorting" evidence="6">
    <location>
        <begin position="481"/>
        <end position="550"/>
    </location>
</feature>
<dbReference type="InterPro" id="IPR008979">
    <property type="entry name" value="Galactose-bd-like_sf"/>
</dbReference>
<reference evidence="7 8" key="1">
    <citation type="submission" date="2019-08" db="EMBL/GenBank/DDBJ databases">
        <title>Genomes of Antarctic Bizionia species.</title>
        <authorList>
            <person name="Bowman J.P."/>
        </authorList>
    </citation>
    <scope>NUCLEOTIDE SEQUENCE [LARGE SCALE GENOMIC DNA]</scope>
    <source>
        <strain evidence="7 8">ADA-4</strain>
    </source>
</reference>
<proteinExistence type="predicted"/>
<organism evidence="7 8">
    <name type="scientific">Bizionia myxarmorum</name>
    <dbReference type="NCBI Taxonomy" id="291186"/>
    <lineage>
        <taxon>Bacteria</taxon>
        <taxon>Pseudomonadati</taxon>
        <taxon>Bacteroidota</taxon>
        <taxon>Flavobacteriia</taxon>
        <taxon>Flavobacteriales</taxon>
        <taxon>Flavobacteriaceae</taxon>
        <taxon>Bizionia</taxon>
    </lineage>
</organism>
<dbReference type="Pfam" id="PF18962">
    <property type="entry name" value="Por_Secre_tail"/>
    <property type="match status" value="1"/>
</dbReference>
<name>A0A5D0RBY2_9FLAO</name>
<evidence type="ECO:0000259" key="6">
    <source>
        <dbReference type="Pfam" id="PF18962"/>
    </source>
</evidence>
<evidence type="ECO:0000313" key="8">
    <source>
        <dbReference type="Proteomes" id="UP000323720"/>
    </source>
</evidence>
<dbReference type="Pfam" id="PF02018">
    <property type="entry name" value="CBM_4_9"/>
    <property type="match status" value="1"/>
</dbReference>
<evidence type="ECO:0000256" key="3">
    <source>
        <dbReference type="SAM" id="SignalP"/>
    </source>
</evidence>
<dbReference type="AlphaFoldDB" id="A0A5D0RBY2"/>
<feature type="signal peptide" evidence="3">
    <location>
        <begin position="1"/>
        <end position="19"/>
    </location>
</feature>
<evidence type="ECO:0000313" key="7">
    <source>
        <dbReference type="EMBL" id="TYB79022.1"/>
    </source>
</evidence>
<dbReference type="Pfam" id="PF18942">
    <property type="entry name" value="DUF5689"/>
    <property type="match status" value="1"/>
</dbReference>
<comment type="caution">
    <text evidence="7">The sequence shown here is derived from an EMBL/GenBank/DDBJ whole genome shotgun (WGS) entry which is preliminary data.</text>
</comment>
<evidence type="ECO:0000256" key="1">
    <source>
        <dbReference type="ARBA" id="ARBA00022729"/>
    </source>
</evidence>